<feature type="transmembrane region" description="Helical" evidence="2">
    <location>
        <begin position="424"/>
        <end position="444"/>
    </location>
</feature>
<keyword evidence="2" id="KW-0472">Membrane</keyword>
<accession>A0A8J7GHK7</accession>
<dbReference type="Proteomes" id="UP000622552">
    <property type="component" value="Unassembled WGS sequence"/>
</dbReference>
<feature type="transmembrane region" description="Helical" evidence="2">
    <location>
        <begin position="217"/>
        <end position="237"/>
    </location>
</feature>
<gene>
    <name evidence="3" type="ORF">IW245_002941</name>
</gene>
<comment type="caution">
    <text evidence="3">The sequence shown here is derived from an EMBL/GenBank/DDBJ whole genome shotgun (WGS) entry which is preliminary data.</text>
</comment>
<protein>
    <submittedName>
        <fullName evidence="3">Putative iron-regulated membrane protein</fullName>
    </submittedName>
</protein>
<feature type="transmembrane region" description="Helical" evidence="2">
    <location>
        <begin position="383"/>
        <end position="403"/>
    </location>
</feature>
<dbReference type="RefSeq" id="WP_233473015.1">
    <property type="nucleotide sequence ID" value="NZ_BONS01000016.1"/>
</dbReference>
<dbReference type="Pfam" id="PF03929">
    <property type="entry name" value="PepSY_TM"/>
    <property type="match status" value="1"/>
</dbReference>
<feature type="transmembrane region" description="Helical" evidence="2">
    <location>
        <begin position="170"/>
        <end position="188"/>
    </location>
</feature>
<dbReference type="AlphaFoldDB" id="A0A8J7GHK7"/>
<feature type="region of interest" description="Disordered" evidence="1">
    <location>
        <begin position="264"/>
        <end position="287"/>
    </location>
</feature>
<dbReference type="PANTHER" id="PTHR34219:SF1">
    <property type="entry name" value="PEPSY DOMAIN-CONTAINING PROTEIN"/>
    <property type="match status" value="1"/>
</dbReference>
<keyword evidence="2" id="KW-0812">Transmembrane</keyword>
<name>A0A8J7GHK7_9ACTN</name>
<keyword evidence="2" id="KW-1133">Transmembrane helix</keyword>
<dbReference type="PANTHER" id="PTHR34219">
    <property type="entry name" value="IRON-REGULATED INNER MEMBRANE PROTEIN-RELATED"/>
    <property type="match status" value="1"/>
</dbReference>
<evidence type="ECO:0000256" key="1">
    <source>
        <dbReference type="SAM" id="MobiDB-lite"/>
    </source>
</evidence>
<proteinExistence type="predicted"/>
<reference evidence="3" key="1">
    <citation type="submission" date="2020-11" db="EMBL/GenBank/DDBJ databases">
        <title>Sequencing the genomes of 1000 actinobacteria strains.</title>
        <authorList>
            <person name="Klenk H.-P."/>
        </authorList>
    </citation>
    <scope>NUCLEOTIDE SEQUENCE</scope>
    <source>
        <strain evidence="3">DSM 45356</strain>
    </source>
</reference>
<keyword evidence="4" id="KW-1185">Reference proteome</keyword>
<evidence type="ECO:0000313" key="3">
    <source>
        <dbReference type="EMBL" id="MBG6136747.1"/>
    </source>
</evidence>
<feature type="transmembrane region" description="Helical" evidence="2">
    <location>
        <begin position="33"/>
        <end position="56"/>
    </location>
</feature>
<evidence type="ECO:0000313" key="4">
    <source>
        <dbReference type="Proteomes" id="UP000622552"/>
    </source>
</evidence>
<organism evidence="3 4">
    <name type="scientific">Longispora fulva</name>
    <dbReference type="NCBI Taxonomy" id="619741"/>
    <lineage>
        <taxon>Bacteria</taxon>
        <taxon>Bacillati</taxon>
        <taxon>Actinomycetota</taxon>
        <taxon>Actinomycetes</taxon>
        <taxon>Micromonosporales</taxon>
        <taxon>Micromonosporaceae</taxon>
        <taxon>Longispora</taxon>
    </lineage>
</organism>
<dbReference type="InterPro" id="IPR005625">
    <property type="entry name" value="PepSY-ass_TM"/>
</dbReference>
<sequence>MSSVLSPTAPPGAAPEPTRPIWSLTPLLRRLHFYAGLLVAPFLIVAAVSGLAYSVAPQIDDILYSDVLYSRTDTGPQRTLAEQVTAARTAVPDGTLTGVLPADGDKATRVVFARPGLGADYRRTVYVDPHTADVQGQLTTWFGSTPAVTWLDGLHRHLQLGEPGRLYSELAASWLWLIALGGLILWWGRLRGRRRLRALLTPEKGIRGVRRTRSWHAAIGVWTLLGALLLSATGLTWSTYAGDNFNTALTALRAKAVPLDTTLPGSTGAPGMGGGHEGHGVSAAGADRAPTDPATFDRVLLAARTAGLTGPLEIGVAEEPGSAWTAAQVDNVWPVRRDQIAADPTTGAVTARASFADRPFLARLTTLGVQAHMGVLFGPANQIFLALTALGILTMIVLGYRMWWQRRPTRADRRSRLGAPPVRGGWRGLPLWALIPGPLVVVAVGWAIPLLGLSLAAFLVLDLVIGTARRSRRPASAT</sequence>
<evidence type="ECO:0000256" key="2">
    <source>
        <dbReference type="SAM" id="Phobius"/>
    </source>
</evidence>
<dbReference type="EMBL" id="JADOUF010000001">
    <property type="protein sequence ID" value="MBG6136747.1"/>
    <property type="molecule type" value="Genomic_DNA"/>
</dbReference>
<feature type="transmembrane region" description="Helical" evidence="2">
    <location>
        <begin position="450"/>
        <end position="468"/>
    </location>
</feature>